<dbReference type="GO" id="GO:0016887">
    <property type="term" value="F:ATP hydrolysis activity"/>
    <property type="evidence" value="ECO:0007669"/>
    <property type="project" value="InterPro"/>
</dbReference>
<dbReference type="Pfam" id="PF03969">
    <property type="entry name" value="AFG1_ATPase"/>
    <property type="match status" value="1"/>
</dbReference>
<keyword evidence="1" id="KW-0547">Nucleotide-binding</keyword>
<gene>
    <name evidence="3" type="ordered locus">RBRH_00562</name>
</gene>
<evidence type="ECO:0000313" key="4">
    <source>
        <dbReference type="Proteomes" id="UP000007437"/>
    </source>
</evidence>
<dbReference type="eggNOG" id="COG1485">
    <property type="taxonomic scope" value="Bacteria"/>
</dbReference>
<reference evidence="3 4" key="1">
    <citation type="journal article" date="2011" name="J. Bacteriol.">
        <title>Complete genome sequence of Burkholderia rhizoxinica, an endosymbiont of Rhizopus microsporus.</title>
        <authorList>
            <person name="Lackner G."/>
            <person name="Moebius N."/>
            <person name="Partida-Martinez L."/>
            <person name="Hertweck C."/>
        </authorList>
    </citation>
    <scope>NUCLEOTIDE SEQUENCE [LARGE SCALE GENOMIC DNA]</scope>
    <source>
        <strain evidence="4">DSM 19002 / CIP 109453 / HKI 454</strain>
        <plasmid evidence="3 4">pBRH01</plasmid>
    </source>
</reference>
<evidence type="ECO:0000256" key="1">
    <source>
        <dbReference type="ARBA" id="ARBA00022741"/>
    </source>
</evidence>
<accession>E5AU66</accession>
<dbReference type="NCBIfam" id="NF040713">
    <property type="entry name" value="ZapE"/>
    <property type="match status" value="1"/>
</dbReference>
<dbReference type="Gene3D" id="3.40.50.300">
    <property type="entry name" value="P-loop containing nucleotide triphosphate hydrolases"/>
    <property type="match status" value="1"/>
</dbReference>
<dbReference type="HOGENOM" id="CLU_008681_0_4_4"/>
<dbReference type="PANTHER" id="PTHR12169">
    <property type="entry name" value="ATPASE N2B"/>
    <property type="match status" value="1"/>
</dbReference>
<dbReference type="SUPFAM" id="SSF52540">
    <property type="entry name" value="P-loop containing nucleoside triphosphate hydrolases"/>
    <property type="match status" value="1"/>
</dbReference>
<proteinExistence type="predicted"/>
<geneLocation type="plasmid" evidence="3 4">
    <name>pBRH01</name>
</geneLocation>
<dbReference type="EMBL" id="FR687360">
    <property type="protein sequence ID" value="CBW76640.1"/>
    <property type="molecule type" value="Genomic_DNA"/>
</dbReference>
<dbReference type="KEGG" id="brh:RBRH_00562"/>
<evidence type="ECO:0000256" key="2">
    <source>
        <dbReference type="ARBA" id="ARBA00022840"/>
    </source>
</evidence>
<dbReference type="Proteomes" id="UP000007437">
    <property type="component" value="Plasmid pBRH01"/>
</dbReference>
<sequence length="386" mass="43432">MRRSTACCLRARVVCGRCWRHSCRPGRRPRMLDDAQVVTSLRSSGIEPDASQRRAIEALCMLLVTPGRRWLGALHRLHGVYCYGLPGRGKSMVVDAVFQLAPGSKRRIHFHEFLRDIHCRLVKAPRSSDRLADVAKAWLHGVDLLCFDEFHVHDIADAFLIGRFLTTAVAEGVRIVLTSNYAPDDLLPNREYHARFAPTIDMIKRHFTIVHFDGPRDYRFSEADTAQPRFFSPLALAREPLRAIFVAREGEAVLQPGVVELAGRPLPVSAAGESTVWVDFDVLCMAQRSHVDYLAMADRWRWVIIDNVHATALANPDTLQRLVWLIDILYDRKCGVCIASDIAISDALNGLEGAHDLSRTVSRLAEMQSRAYACFTENPLIIAQEN</sequence>
<dbReference type="AlphaFoldDB" id="E5AU66"/>
<keyword evidence="2" id="KW-0067">ATP-binding</keyword>
<dbReference type="PANTHER" id="PTHR12169:SF6">
    <property type="entry name" value="AFG1-LIKE ATPASE"/>
    <property type="match status" value="1"/>
</dbReference>
<dbReference type="GO" id="GO:0005737">
    <property type="term" value="C:cytoplasm"/>
    <property type="evidence" value="ECO:0007669"/>
    <property type="project" value="TreeGrafter"/>
</dbReference>
<dbReference type="InterPro" id="IPR027417">
    <property type="entry name" value="P-loop_NTPase"/>
</dbReference>
<name>E5AU66_MYCRK</name>
<keyword evidence="3" id="KW-0614">Plasmid</keyword>
<organism evidence="3 4">
    <name type="scientific">Mycetohabitans rhizoxinica (strain DSM 19002 / CIP 109453 / HKI 454)</name>
    <name type="common">Paraburkholderia rhizoxinica</name>
    <dbReference type="NCBI Taxonomy" id="882378"/>
    <lineage>
        <taxon>Bacteria</taxon>
        <taxon>Pseudomonadati</taxon>
        <taxon>Pseudomonadota</taxon>
        <taxon>Betaproteobacteria</taxon>
        <taxon>Burkholderiales</taxon>
        <taxon>Burkholderiaceae</taxon>
        <taxon>Mycetohabitans</taxon>
    </lineage>
</organism>
<evidence type="ECO:0000313" key="3">
    <source>
        <dbReference type="EMBL" id="CBW76640.1"/>
    </source>
</evidence>
<dbReference type="InterPro" id="IPR005654">
    <property type="entry name" value="ATPase_AFG1-like"/>
</dbReference>
<dbReference type="GO" id="GO:0005524">
    <property type="term" value="F:ATP binding"/>
    <property type="evidence" value="ECO:0007669"/>
    <property type="project" value="UniProtKB-KW"/>
</dbReference>
<protein>
    <submittedName>
        <fullName evidence="3">ATPase</fullName>
    </submittedName>
</protein>